<dbReference type="InterPro" id="IPR025339">
    <property type="entry name" value="DUF4245"/>
</dbReference>
<name>A0A6J6HI71_9ZZZZ</name>
<gene>
    <name evidence="2" type="ORF">UFOPK1433_00806</name>
    <name evidence="3" type="ORF">UFOPK1843_00826</name>
</gene>
<dbReference type="EMBL" id="CAEZSN010000086">
    <property type="protein sequence ID" value="CAB4546045.1"/>
    <property type="molecule type" value="Genomic_DNA"/>
</dbReference>
<organism evidence="3">
    <name type="scientific">freshwater metagenome</name>
    <dbReference type="NCBI Taxonomy" id="449393"/>
    <lineage>
        <taxon>unclassified sequences</taxon>
        <taxon>metagenomes</taxon>
        <taxon>ecological metagenomes</taxon>
    </lineage>
</organism>
<dbReference type="Pfam" id="PF14030">
    <property type="entry name" value="DUF4245"/>
    <property type="match status" value="1"/>
</dbReference>
<keyword evidence="1" id="KW-0472">Membrane</keyword>
<dbReference type="AlphaFoldDB" id="A0A6J6HI71"/>
<feature type="transmembrane region" description="Helical" evidence="1">
    <location>
        <begin position="18"/>
        <end position="36"/>
    </location>
</feature>
<evidence type="ECO:0000256" key="1">
    <source>
        <dbReference type="SAM" id="Phobius"/>
    </source>
</evidence>
<accession>A0A6J6HI71</accession>
<reference evidence="3" key="1">
    <citation type="submission" date="2020-05" db="EMBL/GenBank/DDBJ databases">
        <authorList>
            <person name="Chiriac C."/>
            <person name="Salcher M."/>
            <person name="Ghai R."/>
            <person name="Kavagutti S V."/>
        </authorList>
    </citation>
    <scope>NUCLEOTIDE SEQUENCE</scope>
</reference>
<evidence type="ECO:0000313" key="2">
    <source>
        <dbReference type="EMBL" id="CAB4546045.1"/>
    </source>
</evidence>
<evidence type="ECO:0000313" key="3">
    <source>
        <dbReference type="EMBL" id="CAB4611005.1"/>
    </source>
</evidence>
<proteinExistence type="predicted"/>
<keyword evidence="1" id="KW-0812">Transmembrane</keyword>
<protein>
    <submittedName>
        <fullName evidence="3">Unannotated protein</fullName>
    </submittedName>
</protein>
<sequence>MSDQKAKEHRAKQTVNNLLLSLLATAGMVLVMILIVPRDDSSRIPRIDYIAVASQASESSKHKIVAPVLPKDWWSNQATWLGNPVDAVPRFEVGFVGPKNEYIGLTHAFGVNATWLALTLKDVVLEKNVVNPGSPNTWNTYRSLVVHQPVETRDYIWVSQVGSNAVLLYGTGTEAQFLTLSKNVDAQLEAK</sequence>
<keyword evidence="1" id="KW-1133">Transmembrane helix</keyword>
<dbReference type="EMBL" id="CAEZUR010000061">
    <property type="protein sequence ID" value="CAB4611005.1"/>
    <property type="molecule type" value="Genomic_DNA"/>
</dbReference>